<dbReference type="GO" id="GO:0016740">
    <property type="term" value="F:transferase activity"/>
    <property type="evidence" value="ECO:0007669"/>
    <property type="project" value="UniProtKB-KW"/>
</dbReference>
<dbReference type="Gene3D" id="3.90.1200.10">
    <property type="match status" value="1"/>
</dbReference>
<dbReference type="AlphaFoldDB" id="T1A540"/>
<dbReference type="SUPFAM" id="SSF56112">
    <property type="entry name" value="Protein kinase-like (PK-like)"/>
    <property type="match status" value="1"/>
</dbReference>
<feature type="domain" description="Aminoglycoside phosphotransferase" evidence="1">
    <location>
        <begin position="13"/>
        <end position="162"/>
    </location>
</feature>
<sequence>VRVPEYRYFPKAGDLFAGYPMIPGAPLNEASTIGRGMMKDILAALNYLRNFGKGAARESGIPIHDAASWIKRQGDILARFQESLSEITGKGFFEELENNLNVSLLEMKEGCLSLVHGDMYRGNVLISRRHDSLNGIIDWGDALYGDYAFDIAAVTMDFAPKYRKELVWQLSPEDDFTALKRISYYRTVEPLYLADNLMRKGHVAEAKTILKEVSRRRERQGVAHRRL</sequence>
<dbReference type="EMBL" id="AUZY01011108">
    <property type="protein sequence ID" value="EQD35994.1"/>
    <property type="molecule type" value="Genomic_DNA"/>
</dbReference>
<dbReference type="InterPro" id="IPR002575">
    <property type="entry name" value="Aminoglycoside_PTrfase"/>
</dbReference>
<accession>T1A540</accession>
<name>T1A540_9ZZZZ</name>
<organism evidence="2">
    <name type="scientific">mine drainage metagenome</name>
    <dbReference type="NCBI Taxonomy" id="410659"/>
    <lineage>
        <taxon>unclassified sequences</taxon>
        <taxon>metagenomes</taxon>
        <taxon>ecological metagenomes</taxon>
    </lineage>
</organism>
<evidence type="ECO:0000259" key="1">
    <source>
        <dbReference type="Pfam" id="PF01636"/>
    </source>
</evidence>
<feature type="non-terminal residue" evidence="2">
    <location>
        <position position="1"/>
    </location>
</feature>
<dbReference type="Pfam" id="PF01636">
    <property type="entry name" value="APH"/>
    <property type="match status" value="1"/>
</dbReference>
<comment type="caution">
    <text evidence="2">The sequence shown here is derived from an EMBL/GenBank/DDBJ whole genome shotgun (WGS) entry which is preliminary data.</text>
</comment>
<evidence type="ECO:0000313" key="2">
    <source>
        <dbReference type="EMBL" id="EQD35994.1"/>
    </source>
</evidence>
<dbReference type="InterPro" id="IPR011009">
    <property type="entry name" value="Kinase-like_dom_sf"/>
</dbReference>
<reference evidence="2" key="2">
    <citation type="journal article" date="2014" name="ISME J.">
        <title>Microbial stratification in low pH oxic and suboxic macroscopic growths along an acid mine drainage.</title>
        <authorList>
            <person name="Mendez-Garcia C."/>
            <person name="Mesa V."/>
            <person name="Sprenger R.R."/>
            <person name="Richter M."/>
            <person name="Diez M.S."/>
            <person name="Solano J."/>
            <person name="Bargiela R."/>
            <person name="Golyshina O.V."/>
            <person name="Manteca A."/>
            <person name="Ramos J.L."/>
            <person name="Gallego J.R."/>
            <person name="Llorente I."/>
            <person name="Martins Dos Santos V.A."/>
            <person name="Jensen O.N."/>
            <person name="Pelaez A.I."/>
            <person name="Sanchez J."/>
            <person name="Ferrer M."/>
        </authorList>
    </citation>
    <scope>NUCLEOTIDE SEQUENCE</scope>
</reference>
<reference evidence="2" key="1">
    <citation type="submission" date="2013-08" db="EMBL/GenBank/DDBJ databases">
        <authorList>
            <person name="Mendez C."/>
            <person name="Richter M."/>
            <person name="Ferrer M."/>
            <person name="Sanchez J."/>
        </authorList>
    </citation>
    <scope>NUCLEOTIDE SEQUENCE</scope>
</reference>
<protein>
    <submittedName>
        <fullName evidence="2">Aminoglycoside phosphotransferase</fullName>
    </submittedName>
</protein>
<gene>
    <name evidence="2" type="ORF">B1B_16674</name>
</gene>
<proteinExistence type="predicted"/>
<keyword evidence="2" id="KW-0808">Transferase</keyword>